<dbReference type="EMBL" id="CP060812">
    <property type="protein sequence ID" value="QQN89636.1"/>
    <property type="molecule type" value="Genomic_DNA"/>
</dbReference>
<dbReference type="RefSeq" id="WP_166138373.1">
    <property type="nucleotide sequence ID" value="NZ_CP060812.1"/>
</dbReference>
<dbReference type="Proteomes" id="UP000596079">
    <property type="component" value="Plasmid pXM9F202-2-186k"/>
</dbReference>
<organism evidence="1 2">
    <name type="scientific">Acinetobacter variabilis</name>
    <dbReference type="NCBI Taxonomy" id="70346"/>
    <lineage>
        <taxon>Bacteria</taxon>
        <taxon>Pseudomonadati</taxon>
        <taxon>Pseudomonadota</taxon>
        <taxon>Gammaproteobacteria</taxon>
        <taxon>Moraxellales</taxon>
        <taxon>Moraxellaceae</taxon>
        <taxon>Acinetobacter</taxon>
    </lineage>
</organism>
<evidence type="ECO:0000313" key="2">
    <source>
        <dbReference type="Proteomes" id="UP000596079"/>
    </source>
</evidence>
<reference evidence="1 2" key="1">
    <citation type="submission" date="2020-08" db="EMBL/GenBank/DDBJ databases">
        <title>Emergence of ISAba1-mediated novel tet(X) in Acinetobacter variabilis from a chicken farm.</title>
        <authorList>
            <person name="Peng K."/>
            <person name="Li R."/>
        </authorList>
    </citation>
    <scope>NUCLEOTIDE SEQUENCE [LARGE SCALE GENOMIC DNA]</scope>
    <source>
        <strain evidence="1 2">XM9F202-2</strain>
        <plasmid evidence="1 2">pXM9F202-2-186k</plasmid>
    </source>
</reference>
<gene>
    <name evidence="1" type="ORF">IAQ69_15830</name>
</gene>
<accession>A0A7T8AQW1</accession>
<protein>
    <recommendedName>
        <fullName evidence="3">Ribbon-helix-helix protein, CopG family</fullName>
    </recommendedName>
</protein>
<dbReference type="AlphaFoldDB" id="A0A7T8AQW1"/>
<evidence type="ECO:0008006" key="3">
    <source>
        <dbReference type="Google" id="ProtNLM"/>
    </source>
</evidence>
<evidence type="ECO:0000313" key="1">
    <source>
        <dbReference type="EMBL" id="QQN89636.1"/>
    </source>
</evidence>
<proteinExistence type="predicted"/>
<sequence length="160" mass="18096">MVEKLDLEELAYRHRAKREMSIDGLSAFVELGLNTRINLEPNAMKGLSIKLSEDQNMILESVANAIGKSKSKVLQEIVSSYIESAYLSYLKGLYQIGDLNQENTDIDAVQDHLIKIKNKLKDSGNEYFHIFMLAKMGFIDRATDLADEILNQQKKGQANE</sequence>
<name>A0A7T8AQW1_9GAMM</name>
<keyword evidence="1" id="KW-0614">Plasmid</keyword>
<geneLocation type="plasmid" evidence="1 2">
    <name>pXM9F202-2-186k</name>
</geneLocation>